<dbReference type="AlphaFoldDB" id="A0A7X0SQP4"/>
<dbReference type="InterPro" id="IPR004358">
    <property type="entry name" value="Sig_transdc_His_kin-like_C"/>
</dbReference>
<dbReference type="Proteomes" id="UP000564644">
    <property type="component" value="Unassembled WGS sequence"/>
</dbReference>
<dbReference type="PANTHER" id="PTHR43065:SF46">
    <property type="entry name" value="C4-DICARBOXYLATE TRANSPORT SENSOR PROTEIN DCTB"/>
    <property type="match status" value="1"/>
</dbReference>
<dbReference type="Pfam" id="PF02518">
    <property type="entry name" value="HATPase_c"/>
    <property type="match status" value="1"/>
</dbReference>
<evidence type="ECO:0000313" key="12">
    <source>
        <dbReference type="EMBL" id="MBB6733170.1"/>
    </source>
</evidence>
<keyword evidence="9" id="KW-0812">Transmembrane</keyword>
<feature type="transmembrane region" description="Helical" evidence="9">
    <location>
        <begin position="280"/>
        <end position="297"/>
    </location>
</feature>
<keyword evidence="6 12" id="KW-0418">Kinase</keyword>
<feature type="transmembrane region" description="Helical" evidence="9">
    <location>
        <begin position="366"/>
        <end position="387"/>
    </location>
</feature>
<feature type="chain" id="PRO_5030859655" description="histidine kinase" evidence="10">
    <location>
        <begin position="30"/>
        <end position="630"/>
    </location>
</feature>
<keyword evidence="10" id="KW-0732">Signal</keyword>
<keyword evidence="7" id="KW-0067">ATP-binding</keyword>
<dbReference type="SMART" id="SM00388">
    <property type="entry name" value="HisKA"/>
    <property type="match status" value="1"/>
</dbReference>
<dbReference type="InterPro" id="IPR036890">
    <property type="entry name" value="HATPase_C_sf"/>
</dbReference>
<protein>
    <recommendedName>
        <fullName evidence="2">histidine kinase</fullName>
        <ecNumber evidence="2">2.7.13.3</ecNumber>
    </recommendedName>
</protein>
<feature type="transmembrane region" description="Helical" evidence="9">
    <location>
        <begin position="303"/>
        <end position="326"/>
    </location>
</feature>
<evidence type="ECO:0000256" key="2">
    <source>
        <dbReference type="ARBA" id="ARBA00012438"/>
    </source>
</evidence>
<keyword evidence="5" id="KW-0547">Nucleotide-binding</keyword>
<feature type="transmembrane region" description="Helical" evidence="9">
    <location>
        <begin position="240"/>
        <end position="260"/>
    </location>
</feature>
<reference evidence="12 13" key="1">
    <citation type="submission" date="2020-08" db="EMBL/GenBank/DDBJ databases">
        <title>Cohnella phylogeny.</title>
        <authorList>
            <person name="Dunlap C."/>
        </authorList>
    </citation>
    <scope>NUCLEOTIDE SEQUENCE [LARGE SCALE GENOMIC DNA]</scope>
    <source>
        <strain evidence="12 13">CBP 2801</strain>
    </source>
</reference>
<dbReference type="Gene3D" id="3.30.565.10">
    <property type="entry name" value="Histidine kinase-like ATPase, C-terminal domain"/>
    <property type="match status" value="1"/>
</dbReference>
<dbReference type="InterPro" id="IPR005467">
    <property type="entry name" value="His_kinase_dom"/>
</dbReference>
<evidence type="ECO:0000256" key="10">
    <source>
        <dbReference type="SAM" id="SignalP"/>
    </source>
</evidence>
<dbReference type="SUPFAM" id="SSF47384">
    <property type="entry name" value="Homodimeric domain of signal transducing histidine kinase"/>
    <property type="match status" value="1"/>
</dbReference>
<dbReference type="EC" id="2.7.13.3" evidence="2"/>
<dbReference type="SMART" id="SM00387">
    <property type="entry name" value="HATPase_c"/>
    <property type="match status" value="1"/>
</dbReference>
<dbReference type="InterPro" id="IPR003661">
    <property type="entry name" value="HisK_dim/P_dom"/>
</dbReference>
<dbReference type="GO" id="GO:0005524">
    <property type="term" value="F:ATP binding"/>
    <property type="evidence" value="ECO:0007669"/>
    <property type="project" value="UniProtKB-KW"/>
</dbReference>
<keyword evidence="8" id="KW-0902">Two-component regulatory system</keyword>
<dbReference type="RefSeq" id="WP_185130821.1">
    <property type="nucleotide sequence ID" value="NZ_JACJVO010000024.1"/>
</dbReference>
<evidence type="ECO:0000256" key="7">
    <source>
        <dbReference type="ARBA" id="ARBA00022840"/>
    </source>
</evidence>
<dbReference type="CDD" id="cd00082">
    <property type="entry name" value="HisKA"/>
    <property type="match status" value="1"/>
</dbReference>
<keyword evidence="9" id="KW-1133">Transmembrane helix</keyword>
<keyword evidence="3" id="KW-0597">Phosphoprotein</keyword>
<comment type="caution">
    <text evidence="12">The sequence shown here is derived from an EMBL/GenBank/DDBJ whole genome shotgun (WGS) entry which is preliminary data.</text>
</comment>
<accession>A0A7X0SQP4</accession>
<dbReference type="GO" id="GO:0000155">
    <property type="term" value="F:phosphorelay sensor kinase activity"/>
    <property type="evidence" value="ECO:0007669"/>
    <property type="project" value="InterPro"/>
</dbReference>
<sequence>MSRRRGWVAAGWLVVATVWFLGLTPSAHAGSNADDQVIRHWQIQWIESDRESTSSRPSEDGAWLEANADHPLTDLPKGANGAWVRLTVPPTDGWSRPGLLVQRLYGRDLAVYENGELVYKAKRDFAFDLNKMLVPLSPASRATEYDIRILTTGHRAGMISPIRIGDFAGLSERYVRKDLPDVLLGTCISFLALIMLVCSGYLNRKQRKSWISLCLIALSTGTLIIGYSPLPYLIFKEYGSWLLVLFDLALFTLFPALSYYIDWVFEGKVRLFARYRKFQIAYSIFCTLVMIVYHIVGERFYPVYHLFTLVVLGVVILVQLNLIIAFSLRNAMSGNRDSLILSAGIFQLGLLGIIDLILYYASGTQYILFLWKIGVVLLILSLVIILARRIAADYATLLTYSKELELFNRELQRTEKLKVISDLAASVAHEVRNPLQVTRGFMQLLTERSDQKHQPLFTTAINELDRASGIITDFLTFAKPEIDQLESLDVREELTRIESMMTPLTTLHGGVLTLNASEGLAIKGNSSKFKQAFINLVKNSIEAIKQDGRIEIHAYSEGKFVCIRVADDGDGMNPDEVAKLGVPYFSTKTKGTGLGLTVTFRIIEAMQGTLEFRSEKGKGTEATVRFPLLS</sequence>
<evidence type="ECO:0000256" key="1">
    <source>
        <dbReference type="ARBA" id="ARBA00000085"/>
    </source>
</evidence>
<dbReference type="InterPro" id="IPR003594">
    <property type="entry name" value="HATPase_dom"/>
</dbReference>
<evidence type="ECO:0000259" key="11">
    <source>
        <dbReference type="PROSITE" id="PS50109"/>
    </source>
</evidence>
<feature type="domain" description="Histidine kinase" evidence="11">
    <location>
        <begin position="426"/>
        <end position="630"/>
    </location>
</feature>
<feature type="signal peptide" evidence="10">
    <location>
        <begin position="1"/>
        <end position="29"/>
    </location>
</feature>
<feature type="transmembrane region" description="Helical" evidence="9">
    <location>
        <begin position="182"/>
        <end position="202"/>
    </location>
</feature>
<gene>
    <name evidence="12" type="ORF">H7C18_19815</name>
</gene>
<dbReference type="PANTHER" id="PTHR43065">
    <property type="entry name" value="SENSOR HISTIDINE KINASE"/>
    <property type="match status" value="1"/>
</dbReference>
<dbReference type="InterPro" id="IPR036097">
    <property type="entry name" value="HisK_dim/P_sf"/>
</dbReference>
<dbReference type="Gene3D" id="1.10.287.130">
    <property type="match status" value="1"/>
</dbReference>
<feature type="transmembrane region" description="Helical" evidence="9">
    <location>
        <begin position="338"/>
        <end position="360"/>
    </location>
</feature>
<evidence type="ECO:0000256" key="6">
    <source>
        <dbReference type="ARBA" id="ARBA00022777"/>
    </source>
</evidence>
<keyword evidence="13" id="KW-1185">Reference proteome</keyword>
<dbReference type="PRINTS" id="PR00344">
    <property type="entry name" value="BCTRLSENSOR"/>
</dbReference>
<organism evidence="12 13">
    <name type="scientific">Cohnella zeiphila</name>
    <dbReference type="NCBI Taxonomy" id="2761120"/>
    <lineage>
        <taxon>Bacteria</taxon>
        <taxon>Bacillati</taxon>
        <taxon>Bacillota</taxon>
        <taxon>Bacilli</taxon>
        <taxon>Bacillales</taxon>
        <taxon>Paenibacillaceae</taxon>
        <taxon>Cohnella</taxon>
    </lineage>
</organism>
<keyword evidence="4" id="KW-0808">Transferase</keyword>
<dbReference type="PROSITE" id="PS50109">
    <property type="entry name" value="HIS_KIN"/>
    <property type="match status" value="1"/>
</dbReference>
<dbReference type="EMBL" id="JACJVO010000024">
    <property type="protein sequence ID" value="MBB6733170.1"/>
    <property type="molecule type" value="Genomic_DNA"/>
</dbReference>
<name>A0A7X0SQP4_9BACL</name>
<dbReference type="SUPFAM" id="SSF55874">
    <property type="entry name" value="ATPase domain of HSP90 chaperone/DNA topoisomerase II/histidine kinase"/>
    <property type="match status" value="1"/>
</dbReference>
<evidence type="ECO:0000256" key="9">
    <source>
        <dbReference type="SAM" id="Phobius"/>
    </source>
</evidence>
<proteinExistence type="predicted"/>
<evidence type="ECO:0000256" key="4">
    <source>
        <dbReference type="ARBA" id="ARBA00022679"/>
    </source>
</evidence>
<evidence type="ECO:0000256" key="3">
    <source>
        <dbReference type="ARBA" id="ARBA00022553"/>
    </source>
</evidence>
<comment type="catalytic activity">
    <reaction evidence="1">
        <text>ATP + protein L-histidine = ADP + protein N-phospho-L-histidine.</text>
        <dbReference type="EC" id="2.7.13.3"/>
    </reaction>
</comment>
<feature type="transmembrane region" description="Helical" evidence="9">
    <location>
        <begin position="209"/>
        <end position="228"/>
    </location>
</feature>
<dbReference type="Pfam" id="PF00512">
    <property type="entry name" value="HisKA"/>
    <property type="match status" value="1"/>
</dbReference>
<keyword evidence="9" id="KW-0472">Membrane</keyword>
<evidence type="ECO:0000256" key="5">
    <source>
        <dbReference type="ARBA" id="ARBA00022741"/>
    </source>
</evidence>
<evidence type="ECO:0000256" key="8">
    <source>
        <dbReference type="ARBA" id="ARBA00023012"/>
    </source>
</evidence>
<evidence type="ECO:0000313" key="13">
    <source>
        <dbReference type="Proteomes" id="UP000564644"/>
    </source>
</evidence>